<sequence>MSVDLTRNRPLALPRASADPVPDLPRLERTLSDAQAADQLALAQWPANHHIDVCSLAGGTGRTTMAGLIAVTLAALPYAHLHRPVVLKELEAAPLSHAHERWGAENDQLINVGRRGGNVRLTERPMHPAELHPMIVCDAPAGLLATERVTRANSADSVVLTVRPDRVSLAKTAEALLWLQDDRGVARQRITVVINDAAGRHDRNSKPAATALGIRCWSVHRLAAHPALGPGRVLPSQHVPGPIHKAVVRICLDVYRSIQPAVVTAAPGEEDRNA</sequence>
<evidence type="ECO:0000256" key="1">
    <source>
        <dbReference type="SAM" id="MobiDB-lite"/>
    </source>
</evidence>
<dbReference type="AlphaFoldDB" id="A0A516PW40"/>
<dbReference type="Gene3D" id="3.40.50.300">
    <property type="entry name" value="P-loop containing nucleotide triphosphate hydrolases"/>
    <property type="match status" value="1"/>
</dbReference>
<keyword evidence="3" id="KW-1185">Reference proteome</keyword>
<gene>
    <name evidence="2" type="ORF">FOE78_04985</name>
</gene>
<dbReference type="KEGG" id="mik:FOE78_04985"/>
<dbReference type="SUPFAM" id="SSF52540">
    <property type="entry name" value="P-loop containing nucleoside triphosphate hydrolases"/>
    <property type="match status" value="1"/>
</dbReference>
<organism evidence="2 3">
    <name type="scientific">Microlunatus elymi</name>
    <dbReference type="NCBI Taxonomy" id="2596828"/>
    <lineage>
        <taxon>Bacteria</taxon>
        <taxon>Bacillati</taxon>
        <taxon>Actinomycetota</taxon>
        <taxon>Actinomycetes</taxon>
        <taxon>Propionibacteriales</taxon>
        <taxon>Propionibacteriaceae</taxon>
        <taxon>Microlunatus</taxon>
    </lineage>
</organism>
<reference evidence="2 3" key="1">
    <citation type="submission" date="2019-07" db="EMBL/GenBank/DDBJ databases">
        <title>Microlunatus dokdonensis sp. nov. isolated from the rhizospheric soil of the wild plant Elymus tsukushiensis.</title>
        <authorList>
            <person name="Ghim S.-Y."/>
            <person name="Hwang Y.-J."/>
            <person name="Son J.-S."/>
            <person name="Shin J.-H."/>
        </authorList>
    </citation>
    <scope>NUCLEOTIDE SEQUENCE [LARGE SCALE GENOMIC DNA]</scope>
    <source>
        <strain evidence="2 3">KUDC0627</strain>
    </source>
</reference>
<dbReference type="Proteomes" id="UP000319263">
    <property type="component" value="Chromosome"/>
</dbReference>
<evidence type="ECO:0000313" key="2">
    <source>
        <dbReference type="EMBL" id="QDP95352.1"/>
    </source>
</evidence>
<feature type="region of interest" description="Disordered" evidence="1">
    <location>
        <begin position="1"/>
        <end position="23"/>
    </location>
</feature>
<name>A0A516PW40_9ACTN</name>
<proteinExistence type="predicted"/>
<evidence type="ECO:0008006" key="4">
    <source>
        <dbReference type="Google" id="ProtNLM"/>
    </source>
</evidence>
<evidence type="ECO:0000313" key="3">
    <source>
        <dbReference type="Proteomes" id="UP000319263"/>
    </source>
</evidence>
<dbReference type="InterPro" id="IPR027417">
    <property type="entry name" value="P-loop_NTPase"/>
</dbReference>
<dbReference type="EMBL" id="CP041692">
    <property type="protein sequence ID" value="QDP95352.1"/>
    <property type="molecule type" value="Genomic_DNA"/>
</dbReference>
<protein>
    <recommendedName>
        <fullName evidence="4">MinD-like ATPase involved in chromosome partitioning or flagellar assembly</fullName>
    </recommendedName>
</protein>
<accession>A0A516PW40</accession>